<dbReference type="RefSeq" id="WP_346580315.1">
    <property type="nucleotide sequence ID" value="NZ_JBDJNQ010000001.1"/>
</dbReference>
<gene>
    <name evidence="1" type="ORF">ABE541_00540</name>
</gene>
<evidence type="ECO:0000313" key="1">
    <source>
        <dbReference type="EMBL" id="MEN5375743.1"/>
    </source>
</evidence>
<evidence type="ECO:0000313" key="2">
    <source>
        <dbReference type="Proteomes" id="UP001409291"/>
    </source>
</evidence>
<dbReference type="EMBL" id="JBDJNQ010000001">
    <property type="protein sequence ID" value="MEN5375743.1"/>
    <property type="molecule type" value="Genomic_DNA"/>
</dbReference>
<comment type="caution">
    <text evidence="1">The sequence shown here is derived from an EMBL/GenBank/DDBJ whole genome shotgun (WGS) entry which is preliminary data.</text>
</comment>
<name>A0ABV0BP18_9SPHI</name>
<keyword evidence="2" id="KW-1185">Reference proteome</keyword>
<reference evidence="1 2" key="1">
    <citation type="submission" date="2024-04" db="EMBL/GenBank/DDBJ databases">
        <title>WGS of bacteria from Torrens River.</title>
        <authorList>
            <person name="Wyrsch E.R."/>
            <person name="Drigo B."/>
        </authorList>
    </citation>
    <scope>NUCLEOTIDE SEQUENCE [LARGE SCALE GENOMIC DNA]</scope>
    <source>
        <strain evidence="1 2">TWI391</strain>
    </source>
</reference>
<protein>
    <submittedName>
        <fullName evidence="1">Uncharacterized protein</fullName>
    </submittedName>
</protein>
<sequence>MNTVKRYALVGIVTVTLFSFSAYGQLAYPPEVQKWDADALGNHRAIVRVNSQEKRGTGRFALA</sequence>
<accession>A0ABV0BP18</accession>
<organism evidence="1 2">
    <name type="scientific">Sphingobacterium kitahiroshimense</name>
    <dbReference type="NCBI Taxonomy" id="470446"/>
    <lineage>
        <taxon>Bacteria</taxon>
        <taxon>Pseudomonadati</taxon>
        <taxon>Bacteroidota</taxon>
        <taxon>Sphingobacteriia</taxon>
        <taxon>Sphingobacteriales</taxon>
        <taxon>Sphingobacteriaceae</taxon>
        <taxon>Sphingobacterium</taxon>
    </lineage>
</organism>
<proteinExistence type="predicted"/>
<dbReference type="Proteomes" id="UP001409291">
    <property type="component" value="Unassembled WGS sequence"/>
</dbReference>